<proteinExistence type="predicted"/>
<evidence type="ECO:0000259" key="1">
    <source>
        <dbReference type="SMART" id="SM00225"/>
    </source>
</evidence>
<dbReference type="InterPro" id="IPR000210">
    <property type="entry name" value="BTB/POZ_dom"/>
</dbReference>
<gene>
    <name evidence="2" type="ORF">K466DRAFT_600269</name>
</gene>
<dbReference type="Gene3D" id="3.30.710.10">
    <property type="entry name" value="Potassium Channel Kv1.1, Chain A"/>
    <property type="match status" value="1"/>
</dbReference>
<feature type="domain" description="BTB" evidence="1">
    <location>
        <begin position="22"/>
        <end position="126"/>
    </location>
</feature>
<reference evidence="2 3" key="1">
    <citation type="journal article" date="2019" name="Nat. Ecol. Evol.">
        <title>Megaphylogeny resolves global patterns of mushroom evolution.</title>
        <authorList>
            <person name="Varga T."/>
            <person name="Krizsan K."/>
            <person name="Foldi C."/>
            <person name="Dima B."/>
            <person name="Sanchez-Garcia M."/>
            <person name="Sanchez-Ramirez S."/>
            <person name="Szollosi G.J."/>
            <person name="Szarkandi J.G."/>
            <person name="Papp V."/>
            <person name="Albert L."/>
            <person name="Andreopoulos W."/>
            <person name="Angelini C."/>
            <person name="Antonin V."/>
            <person name="Barry K.W."/>
            <person name="Bougher N.L."/>
            <person name="Buchanan P."/>
            <person name="Buyck B."/>
            <person name="Bense V."/>
            <person name="Catcheside P."/>
            <person name="Chovatia M."/>
            <person name="Cooper J."/>
            <person name="Damon W."/>
            <person name="Desjardin D."/>
            <person name="Finy P."/>
            <person name="Geml J."/>
            <person name="Haridas S."/>
            <person name="Hughes K."/>
            <person name="Justo A."/>
            <person name="Karasinski D."/>
            <person name="Kautmanova I."/>
            <person name="Kiss B."/>
            <person name="Kocsube S."/>
            <person name="Kotiranta H."/>
            <person name="LaButti K.M."/>
            <person name="Lechner B.E."/>
            <person name="Liimatainen K."/>
            <person name="Lipzen A."/>
            <person name="Lukacs Z."/>
            <person name="Mihaltcheva S."/>
            <person name="Morgado L.N."/>
            <person name="Niskanen T."/>
            <person name="Noordeloos M.E."/>
            <person name="Ohm R.A."/>
            <person name="Ortiz-Santana B."/>
            <person name="Ovrebo C."/>
            <person name="Racz N."/>
            <person name="Riley R."/>
            <person name="Savchenko A."/>
            <person name="Shiryaev A."/>
            <person name="Soop K."/>
            <person name="Spirin V."/>
            <person name="Szebenyi C."/>
            <person name="Tomsovsky M."/>
            <person name="Tulloss R.E."/>
            <person name="Uehling J."/>
            <person name="Grigoriev I.V."/>
            <person name="Vagvolgyi C."/>
            <person name="Papp T."/>
            <person name="Martin F.M."/>
            <person name="Miettinen O."/>
            <person name="Hibbett D.S."/>
            <person name="Nagy L.G."/>
        </authorList>
    </citation>
    <scope>NUCLEOTIDE SEQUENCE [LARGE SCALE GENOMIC DNA]</scope>
    <source>
        <strain evidence="2 3">HHB13444</strain>
    </source>
</reference>
<dbReference type="Proteomes" id="UP000308197">
    <property type="component" value="Unassembled WGS sequence"/>
</dbReference>
<dbReference type="SMART" id="SM00225">
    <property type="entry name" value="BTB"/>
    <property type="match status" value="1"/>
</dbReference>
<organism evidence="2 3">
    <name type="scientific">Polyporus arcularius HHB13444</name>
    <dbReference type="NCBI Taxonomy" id="1314778"/>
    <lineage>
        <taxon>Eukaryota</taxon>
        <taxon>Fungi</taxon>
        <taxon>Dikarya</taxon>
        <taxon>Basidiomycota</taxon>
        <taxon>Agaricomycotina</taxon>
        <taxon>Agaricomycetes</taxon>
        <taxon>Polyporales</taxon>
        <taxon>Polyporaceae</taxon>
        <taxon>Polyporus</taxon>
    </lineage>
</organism>
<dbReference type="EMBL" id="ML211196">
    <property type="protein sequence ID" value="TFK86524.1"/>
    <property type="molecule type" value="Genomic_DNA"/>
</dbReference>
<dbReference type="InterPro" id="IPR011333">
    <property type="entry name" value="SKP1/BTB/POZ_sf"/>
</dbReference>
<evidence type="ECO:0000313" key="2">
    <source>
        <dbReference type="EMBL" id="TFK86524.1"/>
    </source>
</evidence>
<dbReference type="STRING" id="1314778.A0A5C3PA11"/>
<keyword evidence="3" id="KW-1185">Reference proteome</keyword>
<evidence type="ECO:0000313" key="3">
    <source>
        <dbReference type="Proteomes" id="UP000308197"/>
    </source>
</evidence>
<dbReference type="AlphaFoldDB" id="A0A5C3PA11"/>
<name>A0A5C3PA11_9APHY</name>
<protein>
    <recommendedName>
        <fullName evidence="1">BTB domain-containing protein</fullName>
    </recommendedName>
</protein>
<dbReference type="SUPFAM" id="SSF54695">
    <property type="entry name" value="POZ domain"/>
    <property type="match status" value="1"/>
</dbReference>
<dbReference type="InParanoid" id="A0A5C3PA11"/>
<accession>A0A5C3PA11</accession>
<sequence length="292" mass="33236">MGLEQDTVPRERHVRFYTERGTDIFAVDDILYKVHADLLGLQGGVLKDLFTLPQSPESREGLTDDRPIVLPQVTKGEFEHYLELIYDPMKLPPHSIQKVVDILKLASQWEIQGARNWAIHHLDQMTDVPASLRLKLGRKFDIPDWIEPAFHNLVFNIPLRNLRGDDFTHLNYQVFILLSKLKEALQDERRAIAYNPPDLPTHSPSCSAPQRCGTFWREAWWLTIGRKLLNPDQGDTLLLAAGPETVRSMDWSGMNAACRETAVDRVCSGAGFAGMEKLFKQGMQRLGELPVE</sequence>